<evidence type="ECO:0000313" key="6">
    <source>
        <dbReference type="EMBL" id="OSX74131.1"/>
    </source>
</evidence>
<dbReference type="PANTHER" id="PTHR16201:SF11">
    <property type="entry name" value="PQ-LOOP REPEAT-CONTAINING PROTEIN"/>
    <property type="match status" value="1"/>
</dbReference>
<dbReference type="Proteomes" id="UP000218209">
    <property type="component" value="Unassembled WGS sequence"/>
</dbReference>
<keyword evidence="3 5" id="KW-1133">Transmembrane helix</keyword>
<dbReference type="SMART" id="SM00679">
    <property type="entry name" value="CTNS"/>
    <property type="match status" value="2"/>
</dbReference>
<evidence type="ECO:0000256" key="4">
    <source>
        <dbReference type="ARBA" id="ARBA00023136"/>
    </source>
</evidence>
<dbReference type="InterPro" id="IPR051415">
    <property type="entry name" value="LAAT-1"/>
</dbReference>
<protein>
    <submittedName>
        <fullName evidence="6">Uncharacterized protein</fullName>
    </submittedName>
</protein>
<keyword evidence="2 5" id="KW-0812">Transmembrane</keyword>
<evidence type="ECO:0000256" key="2">
    <source>
        <dbReference type="ARBA" id="ARBA00022692"/>
    </source>
</evidence>
<organism evidence="6 7">
    <name type="scientific">Porphyra umbilicalis</name>
    <name type="common">Purple laver</name>
    <name type="synonym">Red alga</name>
    <dbReference type="NCBI Taxonomy" id="2786"/>
    <lineage>
        <taxon>Eukaryota</taxon>
        <taxon>Rhodophyta</taxon>
        <taxon>Bangiophyceae</taxon>
        <taxon>Bangiales</taxon>
        <taxon>Bangiaceae</taxon>
        <taxon>Porphyra</taxon>
    </lineage>
</organism>
<dbReference type="Gene3D" id="1.20.1280.290">
    <property type="match status" value="2"/>
</dbReference>
<reference evidence="6 7" key="1">
    <citation type="submission" date="2017-03" db="EMBL/GenBank/DDBJ databases">
        <title>WGS assembly of Porphyra umbilicalis.</title>
        <authorList>
            <person name="Brawley S.H."/>
            <person name="Blouin N.A."/>
            <person name="Ficko-Blean E."/>
            <person name="Wheeler G.L."/>
            <person name="Lohr M."/>
            <person name="Goodson H.V."/>
            <person name="Jenkins J.W."/>
            <person name="Blaby-Haas C.E."/>
            <person name="Helliwell K.E."/>
            <person name="Chan C."/>
            <person name="Marriage T."/>
            <person name="Bhattacharya D."/>
            <person name="Klein A.S."/>
            <person name="Badis Y."/>
            <person name="Brodie J."/>
            <person name="Cao Y."/>
            <person name="Collen J."/>
            <person name="Dittami S.M."/>
            <person name="Gachon C.M."/>
            <person name="Green B.R."/>
            <person name="Karpowicz S."/>
            <person name="Kim J.W."/>
            <person name="Kudahl U."/>
            <person name="Lin S."/>
            <person name="Michel G."/>
            <person name="Mittag M."/>
            <person name="Olson B.J."/>
            <person name="Pangilinan J."/>
            <person name="Peng Y."/>
            <person name="Qiu H."/>
            <person name="Shu S."/>
            <person name="Singer J.T."/>
            <person name="Smith A.G."/>
            <person name="Sprecher B.N."/>
            <person name="Wagner V."/>
            <person name="Wang W."/>
            <person name="Wang Z.-Y."/>
            <person name="Yan J."/>
            <person name="Yarish C."/>
            <person name="Zoeuner-Riek S."/>
            <person name="Zhuang Y."/>
            <person name="Zou Y."/>
            <person name="Lindquist E.A."/>
            <person name="Grimwood J."/>
            <person name="Barry K."/>
            <person name="Rokhsar D.S."/>
            <person name="Schmutz J."/>
            <person name="Stiller J.W."/>
            <person name="Grossman A.R."/>
            <person name="Prochnik S.E."/>
        </authorList>
    </citation>
    <scope>NUCLEOTIDE SEQUENCE [LARGE SCALE GENOMIC DNA]</scope>
    <source>
        <strain evidence="6">4086291</strain>
    </source>
</reference>
<feature type="transmembrane region" description="Helical" evidence="5">
    <location>
        <begin position="86"/>
        <end position="104"/>
    </location>
</feature>
<gene>
    <name evidence="6" type="ORF">BU14_0306s0009</name>
</gene>
<feature type="transmembrane region" description="Helical" evidence="5">
    <location>
        <begin position="168"/>
        <end position="190"/>
    </location>
</feature>
<keyword evidence="7" id="KW-1185">Reference proteome</keyword>
<feature type="transmembrane region" description="Helical" evidence="5">
    <location>
        <begin position="196"/>
        <end position="215"/>
    </location>
</feature>
<sequence>MDDGMCTSRLCDIMGLCMSVLQLGQFIPQHFEMYREKSTVGVSAWLLFFGGLYTWLAALDIVITGAGNAFTCGASPYRCFVSNQPLLQMVGSAVLSIGMWYWFLLYQHRVDDVVADNANVEEGNTYDYGSTGGGGGDSLANANGGIGAAGGNDASETHWSDFDGTQCFNVLVVFMAFSAVAAVAVVHLGTSAQAEAFAHVCGYVAGVLNAVMWLPQIASTWAYQHKGALSLYWVLFSVLADVIYTAYLIFMGLDMSVWVNNVPDGIQTAILFGLITHFSWRDRRAGRDDFGHPLHYAADGDVEHVEAARLLLGKAAHHGDEYQPIEA</sequence>
<dbReference type="PANTHER" id="PTHR16201">
    <property type="entry name" value="SEVEN TRANSMEMBRANE PROTEIN 1-RELATED"/>
    <property type="match status" value="1"/>
</dbReference>
<accession>A0A1X6NZT7</accession>
<feature type="transmembrane region" description="Helical" evidence="5">
    <location>
        <begin position="262"/>
        <end position="280"/>
    </location>
</feature>
<dbReference type="AlphaFoldDB" id="A0A1X6NZT7"/>
<evidence type="ECO:0000256" key="5">
    <source>
        <dbReference type="SAM" id="Phobius"/>
    </source>
</evidence>
<dbReference type="GO" id="GO:0016020">
    <property type="term" value="C:membrane"/>
    <property type="evidence" value="ECO:0007669"/>
    <property type="project" value="UniProtKB-SubCell"/>
</dbReference>
<feature type="transmembrane region" description="Helical" evidence="5">
    <location>
        <begin position="227"/>
        <end position="250"/>
    </location>
</feature>
<proteinExistence type="predicted"/>
<dbReference type="OrthoDB" id="3662at2759"/>
<feature type="transmembrane region" description="Helical" evidence="5">
    <location>
        <begin position="42"/>
        <end position="66"/>
    </location>
</feature>
<comment type="subcellular location">
    <subcellularLocation>
        <location evidence="1">Membrane</location>
        <topology evidence="1">Multi-pass membrane protein</topology>
    </subcellularLocation>
</comment>
<evidence type="ECO:0000256" key="1">
    <source>
        <dbReference type="ARBA" id="ARBA00004141"/>
    </source>
</evidence>
<dbReference type="InterPro" id="IPR006603">
    <property type="entry name" value="PQ-loop_rpt"/>
</dbReference>
<evidence type="ECO:0000256" key="3">
    <source>
        <dbReference type="ARBA" id="ARBA00022989"/>
    </source>
</evidence>
<dbReference type="EMBL" id="KV918961">
    <property type="protein sequence ID" value="OSX74131.1"/>
    <property type="molecule type" value="Genomic_DNA"/>
</dbReference>
<evidence type="ECO:0000313" key="7">
    <source>
        <dbReference type="Proteomes" id="UP000218209"/>
    </source>
</evidence>
<name>A0A1X6NZT7_PORUM</name>
<dbReference type="Pfam" id="PF04193">
    <property type="entry name" value="PQ-loop"/>
    <property type="match status" value="2"/>
</dbReference>
<keyword evidence="4 5" id="KW-0472">Membrane</keyword>